<comment type="catalytic activity">
    <reaction evidence="1">
        <text>ATP + protein L-histidine = ADP + protein N-phospho-L-histidine.</text>
        <dbReference type="EC" id="2.7.13.3"/>
    </reaction>
</comment>
<evidence type="ECO:0000256" key="1">
    <source>
        <dbReference type="ARBA" id="ARBA00000085"/>
    </source>
</evidence>
<keyword evidence="9" id="KW-0472">Membrane</keyword>
<dbReference type="RefSeq" id="WP_132504823.1">
    <property type="nucleotide sequence ID" value="NZ_SMKP01000009.1"/>
</dbReference>
<dbReference type="Gene3D" id="1.20.5.1930">
    <property type="match status" value="1"/>
</dbReference>
<dbReference type="SUPFAM" id="SSF55874">
    <property type="entry name" value="ATPase domain of HSP90 chaperone/DNA topoisomerase II/histidine kinase"/>
    <property type="match status" value="1"/>
</dbReference>
<dbReference type="Gene3D" id="3.30.565.10">
    <property type="entry name" value="Histidine kinase-like ATPase, C-terminal domain"/>
    <property type="match status" value="1"/>
</dbReference>
<dbReference type="Proteomes" id="UP000294543">
    <property type="component" value="Unassembled WGS sequence"/>
</dbReference>
<comment type="caution">
    <text evidence="13">The sequence shown here is derived from an EMBL/GenBank/DDBJ whole genome shotgun (WGS) entry which is preliminary data.</text>
</comment>
<dbReference type="PANTHER" id="PTHR24421:SF10">
    <property type="entry name" value="NITRATE_NITRITE SENSOR PROTEIN NARQ"/>
    <property type="match status" value="1"/>
</dbReference>
<feature type="transmembrane region" description="Helical" evidence="9">
    <location>
        <begin position="21"/>
        <end position="42"/>
    </location>
</feature>
<feature type="transmembrane region" description="Helical" evidence="9">
    <location>
        <begin position="73"/>
        <end position="91"/>
    </location>
</feature>
<dbReference type="PROSITE" id="PS51257">
    <property type="entry name" value="PROKAR_LIPOPROTEIN"/>
    <property type="match status" value="1"/>
</dbReference>
<evidence type="ECO:0000313" key="14">
    <source>
        <dbReference type="Proteomes" id="UP000294543"/>
    </source>
</evidence>
<dbReference type="OrthoDB" id="3426700at2"/>
<dbReference type="InterPro" id="IPR036890">
    <property type="entry name" value="HATPase_C_sf"/>
</dbReference>
<evidence type="ECO:0000259" key="10">
    <source>
        <dbReference type="Pfam" id="PF02518"/>
    </source>
</evidence>
<dbReference type="GO" id="GO:0016020">
    <property type="term" value="C:membrane"/>
    <property type="evidence" value="ECO:0007669"/>
    <property type="project" value="InterPro"/>
</dbReference>
<dbReference type="EC" id="2.7.13.3" evidence="2"/>
<evidence type="ECO:0000256" key="4">
    <source>
        <dbReference type="ARBA" id="ARBA00022679"/>
    </source>
</evidence>
<evidence type="ECO:0000256" key="8">
    <source>
        <dbReference type="ARBA" id="ARBA00023012"/>
    </source>
</evidence>
<keyword evidence="14" id="KW-1185">Reference proteome</keyword>
<dbReference type="InterPro" id="IPR055558">
    <property type="entry name" value="DUF7134"/>
</dbReference>
<reference evidence="13 14" key="1">
    <citation type="submission" date="2019-03" db="EMBL/GenBank/DDBJ databases">
        <title>Draft genome sequences of novel Actinobacteria.</title>
        <authorList>
            <person name="Sahin N."/>
            <person name="Ay H."/>
            <person name="Saygin H."/>
        </authorList>
    </citation>
    <scope>NUCLEOTIDE SEQUENCE [LARGE SCALE GENOMIC DNA]</scope>
    <source>
        <strain evidence="13 14">KC712</strain>
    </source>
</reference>
<dbReference type="Pfam" id="PF02518">
    <property type="entry name" value="HATPase_c"/>
    <property type="match status" value="1"/>
</dbReference>
<evidence type="ECO:0000256" key="3">
    <source>
        <dbReference type="ARBA" id="ARBA00022553"/>
    </source>
</evidence>
<keyword evidence="7" id="KW-0067">ATP-binding</keyword>
<evidence type="ECO:0000256" key="9">
    <source>
        <dbReference type="SAM" id="Phobius"/>
    </source>
</evidence>
<dbReference type="InterPro" id="IPR050482">
    <property type="entry name" value="Sensor_HK_TwoCompSys"/>
</dbReference>
<feature type="domain" description="DUF7134" evidence="12">
    <location>
        <begin position="26"/>
        <end position="154"/>
    </location>
</feature>
<feature type="transmembrane region" description="Helical" evidence="9">
    <location>
        <begin position="48"/>
        <end position="66"/>
    </location>
</feature>
<keyword evidence="3" id="KW-0597">Phosphoprotein</keyword>
<organism evidence="13 14">
    <name type="scientific">Nonomuraea diastatica</name>
    <dbReference type="NCBI Taxonomy" id="1848329"/>
    <lineage>
        <taxon>Bacteria</taxon>
        <taxon>Bacillati</taxon>
        <taxon>Actinomycetota</taxon>
        <taxon>Actinomycetes</taxon>
        <taxon>Streptosporangiales</taxon>
        <taxon>Streptosporangiaceae</taxon>
        <taxon>Nonomuraea</taxon>
    </lineage>
</organism>
<dbReference type="GO" id="GO:0000155">
    <property type="term" value="F:phosphorelay sensor kinase activity"/>
    <property type="evidence" value="ECO:0007669"/>
    <property type="project" value="InterPro"/>
</dbReference>
<dbReference type="Pfam" id="PF07730">
    <property type="entry name" value="HisKA_3"/>
    <property type="match status" value="1"/>
</dbReference>
<dbReference type="Pfam" id="PF23539">
    <property type="entry name" value="DUF7134"/>
    <property type="match status" value="1"/>
</dbReference>
<keyword evidence="6" id="KW-0418">Kinase</keyword>
<dbReference type="CDD" id="cd16917">
    <property type="entry name" value="HATPase_UhpB-NarQ-NarX-like"/>
    <property type="match status" value="1"/>
</dbReference>
<feature type="domain" description="Signal transduction histidine kinase subgroup 3 dimerisation and phosphoacceptor" evidence="11">
    <location>
        <begin position="187"/>
        <end position="250"/>
    </location>
</feature>
<evidence type="ECO:0000259" key="11">
    <source>
        <dbReference type="Pfam" id="PF07730"/>
    </source>
</evidence>
<dbReference type="GO" id="GO:0005524">
    <property type="term" value="F:ATP binding"/>
    <property type="evidence" value="ECO:0007669"/>
    <property type="project" value="UniProtKB-KW"/>
</dbReference>
<feature type="domain" description="Histidine kinase/HSP90-like ATPase" evidence="10">
    <location>
        <begin position="291"/>
        <end position="379"/>
    </location>
</feature>
<sequence length="391" mass="41631">MATGMIRRWQAMPVPAQDVTLGVLAMAACLAMSLMELVWGGGVARGDLAVQPAGLVLTVALCAPIVTRRRWPVASALASGLIMMISVALQHRLPGGDVVVSAACISAAYYRPPVPSALSVSAIMIGLTVANRQVYGAALSPVDLVQSVLHGLVLVAAGIAVRAERDRRRQSVLVHQMRVEAAEARQRADIASSVHDIVGHRLCAIRMQAVGAQRLPDDPQVSQQVFTTVTDLADEALAEIRDLIDTLDPAKPSMTPAGLDDLELLCRRMNAAGFEVDLRRQQVGYSVDAGVQQAAYRIVQEALTNAARHSGARNVHVGIGLQDHALVLEVTDNGLAVQSPTEAGRGTRSMRARAHAVGGTFDAGPVEPNGWRVRVVLPCETRSIVRHQRLA</sequence>
<keyword evidence="9" id="KW-1133">Transmembrane helix</keyword>
<evidence type="ECO:0000313" key="13">
    <source>
        <dbReference type="EMBL" id="TDD24742.1"/>
    </source>
</evidence>
<evidence type="ECO:0000256" key="5">
    <source>
        <dbReference type="ARBA" id="ARBA00022741"/>
    </source>
</evidence>
<accession>A0A4R4X3D7</accession>
<protein>
    <recommendedName>
        <fullName evidence="2">histidine kinase</fullName>
        <ecNumber evidence="2">2.7.13.3</ecNumber>
    </recommendedName>
</protein>
<keyword evidence="5" id="KW-0547">Nucleotide-binding</keyword>
<dbReference type="PANTHER" id="PTHR24421">
    <property type="entry name" value="NITRATE/NITRITE SENSOR PROTEIN NARX-RELATED"/>
    <property type="match status" value="1"/>
</dbReference>
<dbReference type="InterPro" id="IPR011712">
    <property type="entry name" value="Sig_transdc_His_kin_sub3_dim/P"/>
</dbReference>
<dbReference type="InterPro" id="IPR003594">
    <property type="entry name" value="HATPase_dom"/>
</dbReference>
<dbReference type="AlphaFoldDB" id="A0A4R4X3D7"/>
<gene>
    <name evidence="13" type="ORF">E1294_04660</name>
</gene>
<keyword evidence="8" id="KW-0902">Two-component regulatory system</keyword>
<keyword evidence="9" id="KW-0812">Transmembrane</keyword>
<proteinExistence type="predicted"/>
<dbReference type="GO" id="GO:0046983">
    <property type="term" value="F:protein dimerization activity"/>
    <property type="evidence" value="ECO:0007669"/>
    <property type="project" value="InterPro"/>
</dbReference>
<evidence type="ECO:0000256" key="7">
    <source>
        <dbReference type="ARBA" id="ARBA00022840"/>
    </source>
</evidence>
<keyword evidence="4" id="KW-0808">Transferase</keyword>
<evidence type="ECO:0000256" key="2">
    <source>
        <dbReference type="ARBA" id="ARBA00012438"/>
    </source>
</evidence>
<evidence type="ECO:0000259" key="12">
    <source>
        <dbReference type="Pfam" id="PF23539"/>
    </source>
</evidence>
<dbReference type="EMBL" id="SMKP01000009">
    <property type="protein sequence ID" value="TDD24742.1"/>
    <property type="molecule type" value="Genomic_DNA"/>
</dbReference>
<evidence type="ECO:0000256" key="6">
    <source>
        <dbReference type="ARBA" id="ARBA00022777"/>
    </source>
</evidence>
<name>A0A4R4X3D7_9ACTN</name>